<evidence type="ECO:0000313" key="1">
    <source>
        <dbReference type="EMBL" id="KAJ7747114.1"/>
    </source>
</evidence>
<proteinExistence type="predicted"/>
<accession>A0AAD7INE0</accession>
<evidence type="ECO:0000313" key="2">
    <source>
        <dbReference type="Proteomes" id="UP001215280"/>
    </source>
</evidence>
<dbReference type="AlphaFoldDB" id="A0AAD7INE0"/>
<protein>
    <submittedName>
        <fullName evidence="1">Uncharacterized protein</fullName>
    </submittedName>
</protein>
<sequence length="136" mass="13932">MTDGPSKFPPSQIHPTMFSAKALLAAITVTVVIGSANAVNYTGTANLGFYGTTNCGCPPFNGPFAVAIPTQLVGDAVCCDDSVTITYEGETTTAVFSAIYDTGSGTENIALSALAFGALAGFPEDTSLSPATWFFN</sequence>
<name>A0AAD7INE0_9AGAR</name>
<comment type="caution">
    <text evidence="1">The sequence shown here is derived from an EMBL/GenBank/DDBJ whole genome shotgun (WGS) entry which is preliminary data.</text>
</comment>
<dbReference type="Proteomes" id="UP001215280">
    <property type="component" value="Unassembled WGS sequence"/>
</dbReference>
<organism evidence="1 2">
    <name type="scientific">Mycena maculata</name>
    <dbReference type="NCBI Taxonomy" id="230809"/>
    <lineage>
        <taxon>Eukaryota</taxon>
        <taxon>Fungi</taxon>
        <taxon>Dikarya</taxon>
        <taxon>Basidiomycota</taxon>
        <taxon>Agaricomycotina</taxon>
        <taxon>Agaricomycetes</taxon>
        <taxon>Agaricomycetidae</taxon>
        <taxon>Agaricales</taxon>
        <taxon>Marasmiineae</taxon>
        <taxon>Mycenaceae</taxon>
        <taxon>Mycena</taxon>
    </lineage>
</organism>
<keyword evidence="2" id="KW-1185">Reference proteome</keyword>
<dbReference type="EMBL" id="JARJLG010000095">
    <property type="protein sequence ID" value="KAJ7747114.1"/>
    <property type="molecule type" value="Genomic_DNA"/>
</dbReference>
<reference evidence="1" key="1">
    <citation type="submission" date="2023-03" db="EMBL/GenBank/DDBJ databases">
        <title>Massive genome expansion in bonnet fungi (Mycena s.s.) driven by repeated elements and novel gene families across ecological guilds.</title>
        <authorList>
            <consortium name="Lawrence Berkeley National Laboratory"/>
            <person name="Harder C.B."/>
            <person name="Miyauchi S."/>
            <person name="Viragh M."/>
            <person name="Kuo A."/>
            <person name="Thoen E."/>
            <person name="Andreopoulos B."/>
            <person name="Lu D."/>
            <person name="Skrede I."/>
            <person name="Drula E."/>
            <person name="Henrissat B."/>
            <person name="Morin E."/>
            <person name="Kohler A."/>
            <person name="Barry K."/>
            <person name="LaButti K."/>
            <person name="Morin E."/>
            <person name="Salamov A."/>
            <person name="Lipzen A."/>
            <person name="Mereny Z."/>
            <person name="Hegedus B."/>
            <person name="Baldrian P."/>
            <person name="Stursova M."/>
            <person name="Weitz H."/>
            <person name="Taylor A."/>
            <person name="Grigoriev I.V."/>
            <person name="Nagy L.G."/>
            <person name="Martin F."/>
            <person name="Kauserud H."/>
        </authorList>
    </citation>
    <scope>NUCLEOTIDE SEQUENCE</scope>
    <source>
        <strain evidence="1">CBHHK188m</strain>
    </source>
</reference>
<gene>
    <name evidence="1" type="ORF">DFH07DRAFT_1037246</name>
</gene>